<dbReference type="REBASE" id="109216">
    <property type="entry name" value="M.MmaLYCORF1048P"/>
</dbReference>
<evidence type="ECO:0000256" key="2">
    <source>
        <dbReference type="ARBA" id="ARBA00022603"/>
    </source>
</evidence>
<feature type="domain" description="N6 adenine-specific DNA methyltransferase N-terminal" evidence="8">
    <location>
        <begin position="8"/>
        <end position="140"/>
    </location>
</feature>
<proteinExistence type="predicted"/>
<keyword evidence="2 9" id="KW-0489">Methyltransferase</keyword>
<dbReference type="GO" id="GO:0009307">
    <property type="term" value="P:DNA restriction-modification system"/>
    <property type="evidence" value="ECO:0007669"/>
    <property type="project" value="UniProtKB-KW"/>
</dbReference>
<evidence type="ECO:0000313" key="10">
    <source>
        <dbReference type="Proteomes" id="UP000033063"/>
    </source>
</evidence>
<dbReference type="GO" id="GO:0032259">
    <property type="term" value="P:methylation"/>
    <property type="evidence" value="ECO:0007669"/>
    <property type="project" value="UniProtKB-KW"/>
</dbReference>
<evidence type="ECO:0000256" key="1">
    <source>
        <dbReference type="ARBA" id="ARBA00011900"/>
    </source>
</evidence>
<organism evidence="9 10">
    <name type="scientific">Methanosarcina mazei LYC</name>
    <dbReference type="NCBI Taxonomy" id="1434114"/>
    <lineage>
        <taxon>Archaea</taxon>
        <taxon>Methanobacteriati</taxon>
        <taxon>Methanobacteriota</taxon>
        <taxon>Stenosarchaea group</taxon>
        <taxon>Methanomicrobia</taxon>
        <taxon>Methanosarcinales</taxon>
        <taxon>Methanosarcinaceae</taxon>
        <taxon>Methanosarcina</taxon>
    </lineage>
</organism>
<keyword evidence="5" id="KW-0680">Restriction system</keyword>
<dbReference type="Proteomes" id="UP000033063">
    <property type="component" value="Chromosome"/>
</dbReference>
<dbReference type="InterPro" id="IPR051537">
    <property type="entry name" value="DNA_Adenine_Mtase"/>
</dbReference>
<protein>
    <recommendedName>
        <fullName evidence="1">site-specific DNA-methyltransferase (adenine-specific)</fullName>
        <ecNumber evidence="1">2.1.1.72</ecNumber>
    </recommendedName>
</protein>
<dbReference type="GO" id="GO:0009007">
    <property type="term" value="F:site-specific DNA-methyltransferase (adenine-specific) activity"/>
    <property type="evidence" value="ECO:0007669"/>
    <property type="project" value="UniProtKB-EC"/>
</dbReference>
<accession>A0A0E3LVT7</accession>
<dbReference type="GO" id="GO:0003677">
    <property type="term" value="F:DNA binding"/>
    <property type="evidence" value="ECO:0007669"/>
    <property type="project" value="InterPro"/>
</dbReference>
<dbReference type="EC" id="2.1.1.72" evidence="1"/>
<dbReference type="Gene3D" id="3.40.50.150">
    <property type="entry name" value="Vaccinia Virus protein VP39"/>
    <property type="match status" value="1"/>
</dbReference>
<gene>
    <name evidence="9" type="ORF">MSMAL_1048</name>
</gene>
<evidence type="ECO:0000256" key="6">
    <source>
        <dbReference type="ARBA" id="ARBA00047942"/>
    </source>
</evidence>
<dbReference type="InterPro" id="IPR002052">
    <property type="entry name" value="DNA_methylase_N6_adenine_CS"/>
</dbReference>
<dbReference type="Pfam" id="PF12161">
    <property type="entry name" value="HsdM_N"/>
    <property type="match status" value="1"/>
</dbReference>
<dbReference type="InterPro" id="IPR029063">
    <property type="entry name" value="SAM-dependent_MTases_sf"/>
</dbReference>
<keyword evidence="3 9" id="KW-0808">Transferase</keyword>
<dbReference type="EMBL" id="CP009513">
    <property type="protein sequence ID" value="AKB67591.1"/>
    <property type="molecule type" value="Genomic_DNA"/>
</dbReference>
<evidence type="ECO:0000256" key="4">
    <source>
        <dbReference type="ARBA" id="ARBA00022691"/>
    </source>
</evidence>
<dbReference type="PANTHER" id="PTHR42933:SF3">
    <property type="entry name" value="TYPE I RESTRICTION ENZYME MJAVIII METHYLASE SUBUNIT"/>
    <property type="match status" value="1"/>
</dbReference>
<dbReference type="InterPro" id="IPR022749">
    <property type="entry name" value="D12N6_MeTrfase_N"/>
</dbReference>
<evidence type="ECO:0000256" key="5">
    <source>
        <dbReference type="ARBA" id="ARBA00022747"/>
    </source>
</evidence>
<name>A0A0E3LVT7_METMZ</name>
<feature type="domain" description="DNA methylase adenine-specific" evidence="7">
    <location>
        <begin position="152"/>
        <end position="455"/>
    </location>
</feature>
<dbReference type="Pfam" id="PF02384">
    <property type="entry name" value="N6_Mtase"/>
    <property type="match status" value="1"/>
</dbReference>
<evidence type="ECO:0000259" key="8">
    <source>
        <dbReference type="Pfam" id="PF12161"/>
    </source>
</evidence>
<dbReference type="HOGENOM" id="CLU_012122_0_0_2"/>
<keyword evidence="4" id="KW-0949">S-adenosyl-L-methionine</keyword>
<dbReference type="InterPro" id="IPR003356">
    <property type="entry name" value="DNA_methylase_A-5"/>
</dbReference>
<dbReference type="PROSITE" id="PS00092">
    <property type="entry name" value="N6_MTASE"/>
    <property type="match status" value="1"/>
</dbReference>
<dbReference type="SUPFAM" id="SSF53335">
    <property type="entry name" value="S-adenosyl-L-methionine-dependent methyltransferases"/>
    <property type="match status" value="1"/>
</dbReference>
<dbReference type="PANTHER" id="PTHR42933">
    <property type="entry name" value="SLR6095 PROTEIN"/>
    <property type="match status" value="1"/>
</dbReference>
<dbReference type="GeneID" id="24877231"/>
<evidence type="ECO:0000313" key="9">
    <source>
        <dbReference type="EMBL" id="AKB67591.1"/>
    </source>
</evidence>
<evidence type="ECO:0000256" key="3">
    <source>
        <dbReference type="ARBA" id="ARBA00022679"/>
    </source>
</evidence>
<dbReference type="PRINTS" id="PR00507">
    <property type="entry name" value="N12N6MTFRASE"/>
</dbReference>
<dbReference type="AlphaFoldDB" id="A0A0E3LVT7"/>
<sequence>MNNFQEKTNFIWSVADEVLRDDFKRGEYPDVILPFTVLRRLDCVLAPTKARVLERDKELEGKVENKDGALRHASGYSFYNTSPYDFEKLLAAPTSIGQNLRAYINGFSENMREVIDKFKLWGVIDTLEEKGLLFLLIQKFANVDLHPDSVSNHEMGYIFEELIRKFNEQMNENPGEHFTPREVIRLMVNLLLTQDQEKLAQNHIVRTVYDPACGTGGMLTIAKEHILDHVNPNANIKLFGQEVNDKTFAISKSDMLIKGDDKDADNIKPDSSFSKDGHAGKTFDYILSNPPYGKDWKKEEDFIEKEAKKGYEGRFGAGLPRKSDGQLLFVQHMISKMKNPEEGGSRIAIVMNGSPLFTGDAGSGESEIRRWVIENDWLEAIVALPNQLFYNTGINTYIWILTNRKEEQRRGKVQLINATEFYVKMRKSLGDKRNEISPAQIEEITKLHDNFKENEFVKIFDNEAFGYRKITIERPLCMNFQVSPERIARLKEQSSFQNLAVSKMKKDLQEKAREEAEGRKAQEEILNALSSMDGNILYKDRSQFEKVLNATLKRAGLKPAATIKKAIFEALSERDEKAEICKDKDGKKEADSQLRDTENVPLKEDVYDYFEREVLPHVPNAWIDETTRDPKDGEIGKVGYEINFNRYFYNYEPPRPLEEIEANINKLENEILELLREMAE</sequence>
<comment type="catalytic activity">
    <reaction evidence="6">
        <text>a 2'-deoxyadenosine in DNA + S-adenosyl-L-methionine = an N(6)-methyl-2'-deoxyadenosine in DNA + S-adenosyl-L-homocysteine + H(+)</text>
        <dbReference type="Rhea" id="RHEA:15197"/>
        <dbReference type="Rhea" id="RHEA-COMP:12418"/>
        <dbReference type="Rhea" id="RHEA-COMP:12419"/>
        <dbReference type="ChEBI" id="CHEBI:15378"/>
        <dbReference type="ChEBI" id="CHEBI:57856"/>
        <dbReference type="ChEBI" id="CHEBI:59789"/>
        <dbReference type="ChEBI" id="CHEBI:90615"/>
        <dbReference type="ChEBI" id="CHEBI:90616"/>
        <dbReference type="EC" id="2.1.1.72"/>
    </reaction>
</comment>
<reference evidence="9 10" key="1">
    <citation type="submission" date="2014-07" db="EMBL/GenBank/DDBJ databases">
        <title>Methanogenic archaea and the global carbon cycle.</title>
        <authorList>
            <person name="Henriksen J.R."/>
            <person name="Luke J."/>
            <person name="Reinhart S."/>
            <person name="Benedict M.N."/>
            <person name="Youngblut N.D."/>
            <person name="Metcalf M.E."/>
            <person name="Whitaker R.J."/>
            <person name="Metcalf W.W."/>
        </authorList>
    </citation>
    <scope>NUCLEOTIDE SEQUENCE [LARGE SCALE GENOMIC DNA]</scope>
    <source>
        <strain evidence="9 10">LYC</strain>
    </source>
</reference>
<dbReference type="RefSeq" id="WP_048040096.1">
    <property type="nucleotide sequence ID" value="NZ_CP009513.1"/>
</dbReference>
<evidence type="ECO:0000259" key="7">
    <source>
        <dbReference type="Pfam" id="PF02384"/>
    </source>
</evidence>
<dbReference type="GO" id="GO:0008170">
    <property type="term" value="F:N-methyltransferase activity"/>
    <property type="evidence" value="ECO:0007669"/>
    <property type="project" value="InterPro"/>
</dbReference>
<dbReference type="PATRIC" id="fig|1434114.4.peg.1300"/>